<dbReference type="RefSeq" id="WP_222198792.1">
    <property type="nucleotide sequence ID" value="NZ_JAIMFO010000004.1"/>
</dbReference>
<organism evidence="2 3">
    <name type="scientific">Collinsella ureilytica</name>
    <dbReference type="NCBI Taxonomy" id="2869515"/>
    <lineage>
        <taxon>Bacteria</taxon>
        <taxon>Bacillati</taxon>
        <taxon>Actinomycetota</taxon>
        <taxon>Coriobacteriia</taxon>
        <taxon>Coriobacteriales</taxon>
        <taxon>Coriobacteriaceae</taxon>
        <taxon>Collinsella</taxon>
    </lineage>
</organism>
<accession>A0ABS7ML00</accession>
<keyword evidence="1" id="KW-0472">Membrane</keyword>
<keyword evidence="1" id="KW-1133">Transmembrane helix</keyword>
<keyword evidence="3" id="KW-1185">Reference proteome</keyword>
<comment type="caution">
    <text evidence="2">The sequence shown here is derived from an EMBL/GenBank/DDBJ whole genome shotgun (WGS) entry which is preliminary data.</text>
</comment>
<gene>
    <name evidence="2" type="ORF">K6V98_01685</name>
</gene>
<evidence type="ECO:0000313" key="3">
    <source>
        <dbReference type="Proteomes" id="UP000700908"/>
    </source>
</evidence>
<name>A0ABS7ML00_9ACTN</name>
<dbReference type="EMBL" id="JAIMFO010000004">
    <property type="protein sequence ID" value="MBY4797075.1"/>
    <property type="molecule type" value="Genomic_DNA"/>
</dbReference>
<reference evidence="2 3" key="1">
    <citation type="submission" date="2021-08" db="EMBL/GenBank/DDBJ databases">
        <title>Collinsella faecalis sp. nov. isolated from swine faeces.</title>
        <authorList>
            <person name="Oh B.S."/>
            <person name="Lee J.H."/>
        </authorList>
    </citation>
    <scope>NUCLEOTIDE SEQUENCE [LARGE SCALE GENOMIC DNA]</scope>
    <source>
        <strain evidence="2 3">AGMB00827</strain>
    </source>
</reference>
<sequence length="114" mass="12175">MARNQIGNLINITLNPYTVAFIVLYGLGYGAYYSTADMAIPMVADVSDYEMFRSGNYAPGIIGTLFSFVDKLVSSLAATVVGVALTFVGLTTLPGSLHPGCRSCIVCAFLDCRF</sequence>
<protein>
    <submittedName>
        <fullName evidence="2">MFS transporter</fullName>
    </submittedName>
</protein>
<evidence type="ECO:0000313" key="2">
    <source>
        <dbReference type="EMBL" id="MBY4797075.1"/>
    </source>
</evidence>
<keyword evidence="1" id="KW-0812">Transmembrane</keyword>
<dbReference type="Pfam" id="PF13347">
    <property type="entry name" value="MFS_2"/>
    <property type="match status" value="1"/>
</dbReference>
<feature type="transmembrane region" description="Helical" evidence="1">
    <location>
        <begin position="12"/>
        <end position="32"/>
    </location>
</feature>
<feature type="transmembrane region" description="Helical" evidence="1">
    <location>
        <begin position="72"/>
        <end position="93"/>
    </location>
</feature>
<evidence type="ECO:0000256" key="1">
    <source>
        <dbReference type="SAM" id="Phobius"/>
    </source>
</evidence>
<proteinExistence type="predicted"/>
<dbReference type="Proteomes" id="UP000700908">
    <property type="component" value="Unassembled WGS sequence"/>
</dbReference>